<evidence type="ECO:0000256" key="4">
    <source>
        <dbReference type="ARBA" id="ARBA00022597"/>
    </source>
</evidence>
<dbReference type="GO" id="GO:0005737">
    <property type="term" value="C:cytoplasm"/>
    <property type="evidence" value="ECO:0007669"/>
    <property type="project" value="UniProtKB-SubCell"/>
</dbReference>
<keyword evidence="3" id="KW-0963">Cytoplasm</keyword>
<evidence type="ECO:0000256" key="7">
    <source>
        <dbReference type="ARBA" id="ARBA00022777"/>
    </source>
</evidence>
<keyword evidence="4" id="KW-0762">Sugar transport</keyword>
<dbReference type="EMBL" id="JACHID010000016">
    <property type="protein sequence ID" value="MBB5022771.1"/>
    <property type="molecule type" value="Genomic_DNA"/>
</dbReference>
<reference evidence="9 10" key="1">
    <citation type="submission" date="2020-08" db="EMBL/GenBank/DDBJ databases">
        <title>Genomic Encyclopedia of Type Strains, Phase IV (KMG-IV): sequencing the most valuable type-strain genomes for metagenomic binning, comparative biology and taxonomic classification.</title>
        <authorList>
            <person name="Goeker M."/>
        </authorList>
    </citation>
    <scope>NUCLEOTIDE SEQUENCE [LARGE SCALE GENOMIC DNA]</scope>
    <source>
        <strain evidence="9 10">DSM 22071</strain>
    </source>
</reference>
<dbReference type="PANTHER" id="PTHR33799:SF1">
    <property type="entry name" value="PTS SYSTEM MANNOSE-SPECIFIC EIIAB COMPONENT-RELATED"/>
    <property type="match status" value="1"/>
</dbReference>
<evidence type="ECO:0000256" key="6">
    <source>
        <dbReference type="ARBA" id="ARBA00022683"/>
    </source>
</evidence>
<dbReference type="Pfam" id="PF03610">
    <property type="entry name" value="EIIA-man"/>
    <property type="match status" value="1"/>
</dbReference>
<dbReference type="CDD" id="cd00006">
    <property type="entry name" value="PTS_IIA_man"/>
    <property type="match status" value="1"/>
</dbReference>
<dbReference type="RefSeq" id="WP_183733907.1">
    <property type="nucleotide sequence ID" value="NZ_JACHID010000016.1"/>
</dbReference>
<keyword evidence="2" id="KW-0813">Transport</keyword>
<dbReference type="PROSITE" id="PS51096">
    <property type="entry name" value="PTS_EIIA_TYPE_4"/>
    <property type="match status" value="1"/>
</dbReference>
<protein>
    <submittedName>
        <fullName evidence="9">PTS system mannose-specific IIA component</fullName>
    </submittedName>
</protein>
<dbReference type="AlphaFoldDB" id="A0A7W8DHP1"/>
<dbReference type="InterPro" id="IPR036662">
    <property type="entry name" value="PTS_EIIA_man-typ_sf"/>
</dbReference>
<evidence type="ECO:0000259" key="8">
    <source>
        <dbReference type="PROSITE" id="PS51096"/>
    </source>
</evidence>
<evidence type="ECO:0000256" key="3">
    <source>
        <dbReference type="ARBA" id="ARBA00022490"/>
    </source>
</evidence>
<dbReference type="PANTHER" id="PTHR33799">
    <property type="entry name" value="PTS PERMEASE-RELATED-RELATED"/>
    <property type="match status" value="1"/>
</dbReference>
<dbReference type="InterPro" id="IPR033887">
    <property type="entry name" value="PTS_IIA_man"/>
</dbReference>
<keyword evidence="7" id="KW-0418">Kinase</keyword>
<evidence type="ECO:0000313" key="10">
    <source>
        <dbReference type="Proteomes" id="UP000528322"/>
    </source>
</evidence>
<organism evidence="9 10">
    <name type="scientific">Desulfurispira natronophila</name>
    <dbReference type="NCBI Taxonomy" id="682562"/>
    <lineage>
        <taxon>Bacteria</taxon>
        <taxon>Pseudomonadati</taxon>
        <taxon>Chrysiogenota</taxon>
        <taxon>Chrysiogenia</taxon>
        <taxon>Chrysiogenales</taxon>
        <taxon>Chrysiogenaceae</taxon>
        <taxon>Desulfurispira</taxon>
    </lineage>
</organism>
<gene>
    <name evidence="9" type="ORF">HNR37_002115</name>
</gene>
<dbReference type="InterPro" id="IPR004701">
    <property type="entry name" value="PTS_EIIA_man-typ"/>
</dbReference>
<evidence type="ECO:0000256" key="5">
    <source>
        <dbReference type="ARBA" id="ARBA00022679"/>
    </source>
</evidence>
<comment type="subcellular location">
    <subcellularLocation>
        <location evidence="1">Cytoplasm</location>
    </subcellularLocation>
</comment>
<dbReference type="SUPFAM" id="SSF53062">
    <property type="entry name" value="PTS system fructose IIA component-like"/>
    <property type="match status" value="1"/>
</dbReference>
<feature type="domain" description="PTS EIIA type-4" evidence="8">
    <location>
        <begin position="1"/>
        <end position="124"/>
    </location>
</feature>
<dbReference type="Proteomes" id="UP000528322">
    <property type="component" value="Unassembled WGS sequence"/>
</dbReference>
<dbReference type="Gene3D" id="3.40.50.510">
    <property type="entry name" value="Phosphotransferase system, mannose-type IIA component"/>
    <property type="match status" value="1"/>
</dbReference>
<dbReference type="GO" id="GO:0016301">
    <property type="term" value="F:kinase activity"/>
    <property type="evidence" value="ECO:0007669"/>
    <property type="project" value="UniProtKB-KW"/>
</dbReference>
<keyword evidence="10" id="KW-1185">Reference proteome</keyword>
<evidence type="ECO:0000313" key="9">
    <source>
        <dbReference type="EMBL" id="MBB5022771.1"/>
    </source>
</evidence>
<proteinExistence type="predicted"/>
<dbReference type="GO" id="GO:0009401">
    <property type="term" value="P:phosphoenolpyruvate-dependent sugar phosphotransferase system"/>
    <property type="evidence" value="ECO:0007669"/>
    <property type="project" value="UniProtKB-KW"/>
</dbReference>
<name>A0A7W8DHP1_9BACT</name>
<evidence type="ECO:0000256" key="2">
    <source>
        <dbReference type="ARBA" id="ARBA00022448"/>
    </source>
</evidence>
<comment type="caution">
    <text evidence="9">The sequence shown here is derived from an EMBL/GenBank/DDBJ whole genome shotgun (WGS) entry which is preliminary data.</text>
</comment>
<dbReference type="GO" id="GO:0016020">
    <property type="term" value="C:membrane"/>
    <property type="evidence" value="ECO:0007669"/>
    <property type="project" value="InterPro"/>
</dbReference>
<keyword evidence="6" id="KW-0598">Phosphotransferase system</keyword>
<keyword evidence="5" id="KW-0808">Transferase</keyword>
<evidence type="ECO:0000256" key="1">
    <source>
        <dbReference type="ARBA" id="ARBA00004496"/>
    </source>
</evidence>
<accession>A0A7W8DHP1</accession>
<dbReference type="InterPro" id="IPR051471">
    <property type="entry name" value="Bacterial_PTS_sugar_comp"/>
</dbReference>
<sequence length="138" mass="15162">MVGIILATHGNLAQELLDTAQSIIGPQEHIELISIDFQGDVDDIFTRYEDCLRDVNQGDGVLILTDMFGGTPSNISLSYLNEANIEVLTGVNLPMLIKVLTSRNENTTPTELARKAQHEAVEGIVIASEIMRKKVEEI</sequence>